<dbReference type="InterPro" id="IPR052930">
    <property type="entry name" value="TA_antitoxin_MntA"/>
</dbReference>
<dbReference type="PANTHER" id="PTHR43852:SF3">
    <property type="entry name" value="NUCLEOTIDYLTRANSFERASE"/>
    <property type="match status" value="1"/>
</dbReference>
<organism evidence="2 3">
    <name type="scientific">Thermobacillus xylanilyticus</name>
    <dbReference type="NCBI Taxonomy" id="76633"/>
    <lineage>
        <taxon>Bacteria</taxon>
        <taxon>Bacillati</taxon>
        <taxon>Bacillota</taxon>
        <taxon>Bacilli</taxon>
        <taxon>Bacillales</taxon>
        <taxon>Paenibacillaceae</taxon>
        <taxon>Thermobacillus</taxon>
    </lineage>
</organism>
<dbReference type="SUPFAM" id="SSF81301">
    <property type="entry name" value="Nucleotidyltransferase"/>
    <property type="match status" value="1"/>
</dbReference>
<dbReference type="InterPro" id="IPR043519">
    <property type="entry name" value="NT_sf"/>
</dbReference>
<gene>
    <name evidence="2" type="primary">txxe 2782</name>
    <name evidence="2" type="ORF">TXXE_16070</name>
</gene>
<evidence type="ECO:0000313" key="2">
    <source>
        <dbReference type="EMBL" id="CAG5091666.1"/>
    </source>
</evidence>
<comment type="caution">
    <text evidence="2">The sequence shown here is derived from an EMBL/GenBank/DDBJ whole genome shotgun (WGS) entry which is preliminary data.</text>
</comment>
<proteinExistence type="predicted"/>
<protein>
    <submittedName>
        <fullName evidence="2">DNA polymerase beta domain protein region</fullName>
    </submittedName>
</protein>
<reference evidence="2 3" key="1">
    <citation type="submission" date="2021-04" db="EMBL/GenBank/DDBJ databases">
        <authorList>
            <person name="Rakotoarivonina H."/>
        </authorList>
    </citation>
    <scope>NUCLEOTIDE SEQUENCE [LARGE SCALE GENOMIC DNA]</scope>
    <source>
        <strain evidence="2 3">XE</strain>
    </source>
</reference>
<accession>A0ABN7S3I4</accession>
<name>A0ABN7S3I4_THEXY</name>
<dbReference type="Pfam" id="PF18765">
    <property type="entry name" value="Polbeta"/>
    <property type="match status" value="1"/>
</dbReference>
<keyword evidence="3" id="KW-1185">Reference proteome</keyword>
<dbReference type="Proteomes" id="UP000681526">
    <property type="component" value="Unassembled WGS sequence"/>
</dbReference>
<dbReference type="CDD" id="cd05403">
    <property type="entry name" value="NT_KNTase_like"/>
    <property type="match status" value="1"/>
</dbReference>
<dbReference type="RefSeq" id="WP_213485698.1">
    <property type="nucleotide sequence ID" value="NZ_CAJRAY010000083.1"/>
</dbReference>
<dbReference type="Gene3D" id="3.30.460.10">
    <property type="entry name" value="Beta Polymerase, domain 2"/>
    <property type="match status" value="1"/>
</dbReference>
<feature type="domain" description="Polymerase beta nucleotidyltransferase" evidence="1">
    <location>
        <begin position="16"/>
        <end position="103"/>
    </location>
</feature>
<evidence type="ECO:0000313" key="3">
    <source>
        <dbReference type="Proteomes" id="UP000681526"/>
    </source>
</evidence>
<dbReference type="InterPro" id="IPR041633">
    <property type="entry name" value="Polbeta"/>
</dbReference>
<dbReference type="PANTHER" id="PTHR43852">
    <property type="entry name" value="NUCLEOTIDYLTRANSFERASE"/>
    <property type="match status" value="1"/>
</dbReference>
<dbReference type="EMBL" id="CAJRAY010000083">
    <property type="protein sequence ID" value="CAG5091666.1"/>
    <property type="molecule type" value="Genomic_DNA"/>
</dbReference>
<evidence type="ECO:0000259" key="1">
    <source>
        <dbReference type="Pfam" id="PF18765"/>
    </source>
</evidence>
<sequence>MNTYGVSPESFRLMLESFSKYPQIREVVLFGSRAKGTYKKGSDIDLAIKGDRPLPDVALNLQAWLNEELPIPYKVDVVDYHSLSRQNLIEHIDRVGISIYKNDCRQGLSTVNTFKPD</sequence>